<evidence type="ECO:0000313" key="3">
    <source>
        <dbReference type="Proteomes" id="UP000479710"/>
    </source>
</evidence>
<keyword evidence="3" id="KW-1185">Reference proteome</keyword>
<protein>
    <recommendedName>
        <fullName evidence="4">DUF834 domain-containing protein</fullName>
    </recommendedName>
</protein>
<feature type="region of interest" description="Disordered" evidence="1">
    <location>
        <begin position="39"/>
        <end position="79"/>
    </location>
</feature>
<dbReference type="AlphaFoldDB" id="A0A6G1EJ76"/>
<reference evidence="2 3" key="1">
    <citation type="submission" date="2019-11" db="EMBL/GenBank/DDBJ databases">
        <title>Whole genome sequence of Oryza granulata.</title>
        <authorList>
            <person name="Li W."/>
        </authorList>
    </citation>
    <scope>NUCLEOTIDE SEQUENCE [LARGE SCALE GENOMIC DNA]</scope>
    <source>
        <strain evidence="3">cv. Menghai</strain>
        <tissue evidence="2">Leaf</tissue>
    </source>
</reference>
<accession>A0A6G1EJ76</accession>
<comment type="caution">
    <text evidence="2">The sequence shown here is derived from an EMBL/GenBank/DDBJ whole genome shotgun (WGS) entry which is preliminary data.</text>
</comment>
<feature type="compositionally biased region" description="Gly residues" evidence="1">
    <location>
        <begin position="49"/>
        <end position="63"/>
    </location>
</feature>
<name>A0A6G1EJ76_9ORYZ</name>
<evidence type="ECO:0000313" key="2">
    <source>
        <dbReference type="EMBL" id="KAF0925115.1"/>
    </source>
</evidence>
<feature type="region of interest" description="Disordered" evidence="1">
    <location>
        <begin position="115"/>
        <end position="140"/>
    </location>
</feature>
<feature type="compositionally biased region" description="Basic and acidic residues" evidence="1">
    <location>
        <begin position="119"/>
        <end position="134"/>
    </location>
</feature>
<gene>
    <name evidence="2" type="ORF">E2562_015398</name>
</gene>
<dbReference type="EMBL" id="SPHZ02000003">
    <property type="protein sequence ID" value="KAF0925115.1"/>
    <property type="molecule type" value="Genomic_DNA"/>
</dbReference>
<dbReference type="Proteomes" id="UP000479710">
    <property type="component" value="Unassembled WGS sequence"/>
</dbReference>
<proteinExistence type="predicted"/>
<feature type="region of interest" description="Disordered" evidence="1">
    <location>
        <begin position="1"/>
        <end position="24"/>
    </location>
</feature>
<organism evidence="2 3">
    <name type="scientific">Oryza meyeriana var. granulata</name>
    <dbReference type="NCBI Taxonomy" id="110450"/>
    <lineage>
        <taxon>Eukaryota</taxon>
        <taxon>Viridiplantae</taxon>
        <taxon>Streptophyta</taxon>
        <taxon>Embryophyta</taxon>
        <taxon>Tracheophyta</taxon>
        <taxon>Spermatophyta</taxon>
        <taxon>Magnoliopsida</taxon>
        <taxon>Liliopsida</taxon>
        <taxon>Poales</taxon>
        <taxon>Poaceae</taxon>
        <taxon>BOP clade</taxon>
        <taxon>Oryzoideae</taxon>
        <taxon>Oryzeae</taxon>
        <taxon>Oryzinae</taxon>
        <taxon>Oryza</taxon>
        <taxon>Oryza meyeriana</taxon>
    </lineage>
</organism>
<evidence type="ECO:0008006" key="4">
    <source>
        <dbReference type="Google" id="ProtNLM"/>
    </source>
</evidence>
<sequence length="140" mass="14324">MVVELPLGEEGARAAGKRGKRQEKGVCVVEGRSTVGVRACGDDGERRLGGGGEIGRGRSSGGGEIRRGWSSGEIGRGRSSRVGLHKGVVRQRTMLVAVGDEGATESTLSVTLVGAGGERGVEGEKRACRRRPGEGARGGG</sequence>
<evidence type="ECO:0000256" key="1">
    <source>
        <dbReference type="SAM" id="MobiDB-lite"/>
    </source>
</evidence>